<evidence type="ECO:0000313" key="1">
    <source>
        <dbReference type="EMBL" id="CSB02831.1"/>
    </source>
</evidence>
<sequence length="66" mass="7783">MFGFESRLSYHVSITQYRLYLLAEFSKQLLFRVISHIVNAGWLIKGFYVTLQEIGKLYTLILVPTR</sequence>
<dbReference type="AlphaFoldDB" id="A0A655RIR8"/>
<protein>
    <submittedName>
        <fullName evidence="1">Uncharacterized protein</fullName>
    </submittedName>
</protein>
<dbReference type="Proteomes" id="UP000044806">
    <property type="component" value="Unassembled WGS sequence"/>
</dbReference>
<accession>A0A655RIR8</accession>
<gene>
    <name evidence="1" type="ORF">ERS013165_03127</name>
</gene>
<name>A0A655RIR8_VIBCL</name>
<dbReference type="EMBL" id="CWOW01000019">
    <property type="protein sequence ID" value="CSB02831.1"/>
    <property type="molecule type" value="Genomic_DNA"/>
</dbReference>
<evidence type="ECO:0000313" key="2">
    <source>
        <dbReference type="Proteomes" id="UP000044806"/>
    </source>
</evidence>
<proteinExistence type="predicted"/>
<organism evidence="1 2">
    <name type="scientific">Vibrio cholerae</name>
    <dbReference type="NCBI Taxonomy" id="666"/>
    <lineage>
        <taxon>Bacteria</taxon>
        <taxon>Pseudomonadati</taxon>
        <taxon>Pseudomonadota</taxon>
        <taxon>Gammaproteobacteria</taxon>
        <taxon>Vibrionales</taxon>
        <taxon>Vibrionaceae</taxon>
        <taxon>Vibrio</taxon>
    </lineage>
</organism>
<reference evidence="1 2" key="1">
    <citation type="submission" date="2015-07" db="EMBL/GenBank/DDBJ databases">
        <authorList>
            <consortium name="Pathogen Informatics"/>
        </authorList>
    </citation>
    <scope>NUCLEOTIDE SEQUENCE [LARGE SCALE GENOMIC DNA]</scope>
    <source>
        <strain evidence="1 2">A51</strain>
    </source>
</reference>